<dbReference type="GO" id="GO:0005524">
    <property type="term" value="F:ATP binding"/>
    <property type="evidence" value="ECO:0007669"/>
    <property type="project" value="UniProtKB-KW"/>
</dbReference>
<dbReference type="InterPro" id="IPR020588">
    <property type="entry name" value="RecA_ATP-bd"/>
</dbReference>
<dbReference type="GO" id="GO:0000724">
    <property type="term" value="P:double-strand break repair via homologous recombination"/>
    <property type="evidence" value="ECO:0007669"/>
    <property type="project" value="TreeGrafter"/>
</dbReference>
<evidence type="ECO:0000259" key="10">
    <source>
        <dbReference type="PROSITE" id="PS50162"/>
    </source>
</evidence>
<dbReference type="InterPro" id="IPR051988">
    <property type="entry name" value="HRR_RAD51_Paralog"/>
</dbReference>
<evidence type="ECO:0000256" key="3">
    <source>
        <dbReference type="ARBA" id="ARBA00022741"/>
    </source>
</evidence>
<dbReference type="PROSITE" id="PS50162">
    <property type="entry name" value="RECA_2"/>
    <property type="match status" value="1"/>
</dbReference>
<dbReference type="CDD" id="cd19489">
    <property type="entry name" value="Rad51D"/>
    <property type="match status" value="1"/>
</dbReference>
<evidence type="ECO:0000256" key="5">
    <source>
        <dbReference type="ARBA" id="ARBA00022840"/>
    </source>
</evidence>
<dbReference type="OrthoDB" id="336321at2759"/>
<evidence type="ECO:0000313" key="11">
    <source>
        <dbReference type="EMBL" id="CAH1736478.1"/>
    </source>
</evidence>
<evidence type="ECO:0000256" key="2">
    <source>
        <dbReference type="ARBA" id="ARBA00007095"/>
    </source>
</evidence>
<dbReference type="GO" id="GO:0005815">
    <property type="term" value="C:microtubule organizing center"/>
    <property type="evidence" value="ECO:0007669"/>
    <property type="project" value="TreeGrafter"/>
</dbReference>
<keyword evidence="4" id="KW-0227">DNA damage</keyword>
<keyword evidence="7" id="KW-0233">DNA recombination</keyword>
<keyword evidence="8" id="KW-0234">DNA repair</keyword>
<dbReference type="SUPFAM" id="SSF52540">
    <property type="entry name" value="P-loop containing nucleoside triphosphate hydrolases"/>
    <property type="match status" value="1"/>
</dbReference>
<dbReference type="InterPro" id="IPR013632">
    <property type="entry name" value="Rad51_C"/>
</dbReference>
<dbReference type="Gene3D" id="3.40.50.300">
    <property type="entry name" value="P-loop containing nucleotide triphosphate hydrolases"/>
    <property type="match status" value="1"/>
</dbReference>
<comment type="subcellular location">
    <subcellularLocation>
        <location evidence="1">Nucleus</location>
    </subcellularLocation>
</comment>
<dbReference type="PANTHER" id="PTHR46457">
    <property type="entry name" value="DNA REPAIR PROTEIN RAD51 HOMOLOG 4"/>
    <property type="match status" value="1"/>
</dbReference>
<dbReference type="GO" id="GO:0000723">
    <property type="term" value="P:telomere maintenance"/>
    <property type="evidence" value="ECO:0007669"/>
    <property type="project" value="TreeGrafter"/>
</dbReference>
<proteinExistence type="inferred from homology"/>
<dbReference type="GO" id="GO:0007131">
    <property type="term" value="P:reciprocal meiotic recombination"/>
    <property type="evidence" value="ECO:0007669"/>
    <property type="project" value="TreeGrafter"/>
</dbReference>
<feature type="domain" description="RecA family profile 1" evidence="10">
    <location>
        <begin position="75"/>
        <end position="300"/>
    </location>
</feature>
<evidence type="ECO:0000256" key="8">
    <source>
        <dbReference type="ARBA" id="ARBA00023204"/>
    </source>
</evidence>
<keyword evidence="3" id="KW-0547">Nucleotide-binding</keyword>
<sequence length="300" mass="34073">MIRLNVPLVPDENILNNLFERNIYTVNDFLQKKTSNLQSVCNLQCKEVTKLKDCMTVKCSSPFVNGYQFYLKRPVSIFIQTGIIKLDNILGGGLFAGNIYELCGPSACGKTQLCYSILLNLIITTKKDIVYIDTKNKFSVNRIKQMLKNKCKTNNEINAILSKIHVYSILDIYKLITCLHGLKEKLEPIIFIDSLPALYLSFIGFDKNDGLCYINHICSVLKYLCNKNATIMVTNLAVKTSDSTNYFKPAIGKYWFHIPNTRLMITTIINQQQMCINITKSAYAPLNEKCILNIDNFGVS</sequence>
<evidence type="ECO:0000256" key="6">
    <source>
        <dbReference type="ARBA" id="ARBA00023125"/>
    </source>
</evidence>
<dbReference type="PANTHER" id="PTHR46457:SF1">
    <property type="entry name" value="DNA REPAIR PROTEIN RAD51 HOMOLOG 4"/>
    <property type="match status" value="1"/>
</dbReference>
<dbReference type="InterPro" id="IPR027417">
    <property type="entry name" value="P-loop_NTPase"/>
</dbReference>
<keyword evidence="6" id="KW-0238">DNA-binding</keyword>
<evidence type="ECO:0000256" key="1">
    <source>
        <dbReference type="ARBA" id="ARBA00004123"/>
    </source>
</evidence>
<accession>A0A9P0NP46</accession>
<organism evidence="11 12">
    <name type="scientific">Aphis gossypii</name>
    <name type="common">Cotton aphid</name>
    <dbReference type="NCBI Taxonomy" id="80765"/>
    <lineage>
        <taxon>Eukaryota</taxon>
        <taxon>Metazoa</taxon>
        <taxon>Ecdysozoa</taxon>
        <taxon>Arthropoda</taxon>
        <taxon>Hexapoda</taxon>
        <taxon>Insecta</taxon>
        <taxon>Pterygota</taxon>
        <taxon>Neoptera</taxon>
        <taxon>Paraneoptera</taxon>
        <taxon>Hemiptera</taxon>
        <taxon>Sternorrhyncha</taxon>
        <taxon>Aphidomorpha</taxon>
        <taxon>Aphidoidea</taxon>
        <taxon>Aphididae</taxon>
        <taxon>Aphidini</taxon>
        <taxon>Aphis</taxon>
        <taxon>Aphis</taxon>
    </lineage>
</organism>
<dbReference type="GO" id="GO:0005657">
    <property type="term" value="C:replication fork"/>
    <property type="evidence" value="ECO:0007669"/>
    <property type="project" value="TreeGrafter"/>
</dbReference>
<protein>
    <recommendedName>
        <fullName evidence="10">RecA family profile 1 domain-containing protein</fullName>
    </recommendedName>
</protein>
<dbReference type="Pfam" id="PF08423">
    <property type="entry name" value="Rad51"/>
    <property type="match status" value="1"/>
</dbReference>
<evidence type="ECO:0000313" key="12">
    <source>
        <dbReference type="Proteomes" id="UP001154329"/>
    </source>
</evidence>
<keyword evidence="5" id="KW-0067">ATP-binding</keyword>
<evidence type="ECO:0000256" key="4">
    <source>
        <dbReference type="ARBA" id="ARBA00022763"/>
    </source>
</evidence>
<comment type="similarity">
    <text evidence="2">Belongs to the RecA family. RAD51 subfamily.</text>
</comment>
<keyword evidence="12" id="KW-1185">Reference proteome</keyword>
<keyword evidence="9" id="KW-0539">Nucleus</keyword>
<evidence type="ECO:0000256" key="7">
    <source>
        <dbReference type="ARBA" id="ARBA00023172"/>
    </source>
</evidence>
<reference evidence="11" key="2">
    <citation type="submission" date="2022-10" db="EMBL/GenBank/DDBJ databases">
        <authorList>
            <consortium name="ENA_rothamsted_submissions"/>
            <consortium name="culmorum"/>
            <person name="King R."/>
        </authorList>
    </citation>
    <scope>NUCLEOTIDE SEQUENCE</scope>
</reference>
<dbReference type="AlphaFoldDB" id="A0A9P0NP46"/>
<dbReference type="GO" id="GO:0003697">
    <property type="term" value="F:single-stranded DNA binding"/>
    <property type="evidence" value="ECO:0007669"/>
    <property type="project" value="TreeGrafter"/>
</dbReference>
<reference evidence="11" key="1">
    <citation type="submission" date="2022-02" db="EMBL/GenBank/DDBJ databases">
        <authorList>
            <person name="King R."/>
        </authorList>
    </citation>
    <scope>NUCLEOTIDE SEQUENCE</scope>
</reference>
<dbReference type="GO" id="GO:0000400">
    <property type="term" value="F:four-way junction DNA binding"/>
    <property type="evidence" value="ECO:0007669"/>
    <property type="project" value="TreeGrafter"/>
</dbReference>
<evidence type="ECO:0000256" key="9">
    <source>
        <dbReference type="ARBA" id="ARBA00023242"/>
    </source>
</evidence>
<dbReference type="GO" id="GO:0042148">
    <property type="term" value="P:DNA strand invasion"/>
    <property type="evidence" value="ECO:0007669"/>
    <property type="project" value="TreeGrafter"/>
</dbReference>
<dbReference type="Proteomes" id="UP001154329">
    <property type="component" value="Chromosome 4"/>
</dbReference>
<name>A0A9P0NP46_APHGO</name>
<dbReference type="GO" id="GO:0140664">
    <property type="term" value="F:ATP-dependent DNA damage sensor activity"/>
    <property type="evidence" value="ECO:0007669"/>
    <property type="project" value="InterPro"/>
</dbReference>
<dbReference type="InterPro" id="IPR047323">
    <property type="entry name" value="Rad51D_C"/>
</dbReference>
<dbReference type="GO" id="GO:0033063">
    <property type="term" value="C:Rad51B-Rad51C-Rad51D-XRCC2 complex"/>
    <property type="evidence" value="ECO:0007669"/>
    <property type="project" value="TreeGrafter"/>
</dbReference>
<gene>
    <name evidence="11" type="ORF">APHIGO_LOCUS10215</name>
</gene>
<dbReference type="EMBL" id="OU899037">
    <property type="protein sequence ID" value="CAH1736478.1"/>
    <property type="molecule type" value="Genomic_DNA"/>
</dbReference>